<accession>A0AAD8LIB7</accession>
<evidence type="ECO:0000313" key="1">
    <source>
        <dbReference type="EMBL" id="KAK1439496.1"/>
    </source>
</evidence>
<reference evidence="1" key="1">
    <citation type="journal article" date="2023" name="bioRxiv">
        <title>Improved chromosome-level genome assembly for marigold (Tagetes erecta).</title>
        <authorList>
            <person name="Jiang F."/>
            <person name="Yuan L."/>
            <person name="Wang S."/>
            <person name="Wang H."/>
            <person name="Xu D."/>
            <person name="Wang A."/>
            <person name="Fan W."/>
        </authorList>
    </citation>
    <scope>NUCLEOTIDE SEQUENCE</scope>
    <source>
        <strain evidence="1">WSJ</strain>
        <tissue evidence="1">Leaf</tissue>
    </source>
</reference>
<organism evidence="1 2">
    <name type="scientific">Tagetes erecta</name>
    <name type="common">African marigold</name>
    <dbReference type="NCBI Taxonomy" id="13708"/>
    <lineage>
        <taxon>Eukaryota</taxon>
        <taxon>Viridiplantae</taxon>
        <taxon>Streptophyta</taxon>
        <taxon>Embryophyta</taxon>
        <taxon>Tracheophyta</taxon>
        <taxon>Spermatophyta</taxon>
        <taxon>Magnoliopsida</taxon>
        <taxon>eudicotyledons</taxon>
        <taxon>Gunneridae</taxon>
        <taxon>Pentapetalae</taxon>
        <taxon>asterids</taxon>
        <taxon>campanulids</taxon>
        <taxon>Asterales</taxon>
        <taxon>Asteraceae</taxon>
        <taxon>Asteroideae</taxon>
        <taxon>Heliantheae alliance</taxon>
        <taxon>Tageteae</taxon>
        <taxon>Tagetes</taxon>
    </lineage>
</organism>
<name>A0AAD8LIB7_TARER</name>
<keyword evidence="2" id="KW-1185">Reference proteome</keyword>
<dbReference type="EMBL" id="JAUHHV010000001">
    <property type="protein sequence ID" value="KAK1439496.1"/>
    <property type="molecule type" value="Genomic_DNA"/>
</dbReference>
<dbReference type="Proteomes" id="UP001229421">
    <property type="component" value="Unassembled WGS sequence"/>
</dbReference>
<gene>
    <name evidence="1" type="ORF">QVD17_05315</name>
</gene>
<protein>
    <submittedName>
        <fullName evidence="1">Uncharacterized protein</fullName>
    </submittedName>
</protein>
<dbReference type="AlphaFoldDB" id="A0AAD8LIB7"/>
<evidence type="ECO:0000313" key="2">
    <source>
        <dbReference type="Proteomes" id="UP001229421"/>
    </source>
</evidence>
<proteinExistence type="predicted"/>
<sequence length="75" mass="8668">MILIDLCYLSFILYKDARLSFQHQYLVSVRNLLALTVNSMFLRVVILMVLKSDHFNQLSMCLLAFEIAVKLFAPA</sequence>
<comment type="caution">
    <text evidence="1">The sequence shown here is derived from an EMBL/GenBank/DDBJ whole genome shotgun (WGS) entry which is preliminary data.</text>
</comment>